<dbReference type="Gene3D" id="3.30.450.40">
    <property type="match status" value="1"/>
</dbReference>
<dbReference type="CDD" id="cd01949">
    <property type="entry name" value="GGDEF"/>
    <property type="match status" value="1"/>
</dbReference>
<dbReference type="InterPro" id="IPR000160">
    <property type="entry name" value="GGDEF_dom"/>
</dbReference>
<reference evidence="4" key="1">
    <citation type="submission" date="2018-09" db="EMBL/GenBank/DDBJ databases">
        <authorList>
            <person name="Zhu H."/>
        </authorList>
    </citation>
    <scope>NUCLEOTIDE SEQUENCE [LARGE SCALE GENOMIC DNA]</scope>
    <source>
        <strain evidence="4">K1R23-30</strain>
    </source>
</reference>
<dbReference type="InterPro" id="IPR043128">
    <property type="entry name" value="Rev_trsase/Diguanyl_cyclase"/>
</dbReference>
<dbReference type="InterPro" id="IPR003018">
    <property type="entry name" value="GAF"/>
</dbReference>
<dbReference type="InterPro" id="IPR029016">
    <property type="entry name" value="GAF-like_dom_sf"/>
</dbReference>
<dbReference type="PANTHER" id="PTHR44757">
    <property type="entry name" value="DIGUANYLATE CYCLASE DGCP"/>
    <property type="match status" value="1"/>
</dbReference>
<evidence type="ECO:0000313" key="4">
    <source>
        <dbReference type="Proteomes" id="UP000265955"/>
    </source>
</evidence>
<dbReference type="Proteomes" id="UP000265955">
    <property type="component" value="Unassembled WGS sequence"/>
</dbReference>
<dbReference type="AlphaFoldDB" id="A0A3A3FGK9"/>
<dbReference type="InterPro" id="IPR029787">
    <property type="entry name" value="Nucleotide_cyclase"/>
</dbReference>
<dbReference type="SMART" id="SM00267">
    <property type="entry name" value="GGDEF"/>
    <property type="match status" value="1"/>
</dbReference>
<dbReference type="PANTHER" id="PTHR44757:SF2">
    <property type="entry name" value="BIOFILM ARCHITECTURE MAINTENANCE PROTEIN MBAA"/>
    <property type="match status" value="1"/>
</dbReference>
<dbReference type="InterPro" id="IPR052155">
    <property type="entry name" value="Biofilm_reg_signaling"/>
</dbReference>
<gene>
    <name evidence="3" type="ORF">D3871_26885</name>
</gene>
<dbReference type="SUPFAM" id="SSF55073">
    <property type="entry name" value="Nucleotide cyclase"/>
    <property type="match status" value="1"/>
</dbReference>
<dbReference type="Gene3D" id="3.30.450.20">
    <property type="entry name" value="PAS domain"/>
    <property type="match status" value="1"/>
</dbReference>
<dbReference type="EMBL" id="QYUO01000003">
    <property type="protein sequence ID" value="RJF92257.1"/>
    <property type="molecule type" value="Genomic_DNA"/>
</dbReference>
<dbReference type="Pfam" id="PF00990">
    <property type="entry name" value="GGDEF"/>
    <property type="match status" value="1"/>
</dbReference>
<feature type="domain" description="EAL" evidence="1">
    <location>
        <begin position="495"/>
        <end position="749"/>
    </location>
</feature>
<dbReference type="Gene3D" id="3.30.70.270">
    <property type="match status" value="1"/>
</dbReference>
<dbReference type="InterPro" id="IPR035965">
    <property type="entry name" value="PAS-like_dom_sf"/>
</dbReference>
<evidence type="ECO:0000259" key="2">
    <source>
        <dbReference type="PROSITE" id="PS50887"/>
    </source>
</evidence>
<sequence length="758" mass="83133">MHNRRFAIRHQPRLPLPAIPEGLQQAASFGLWQYDGNTFELRLSSTAAELLAVEEGCYRDVHRCFVNAAAEERDTLVAAFEQHLRSGSVLDCNFRVSSRTRGLRWLRLSAIPQLSSQSGAASGMVADITPHKLAEMRERFIFKFMELLVGAHTVDEVIAKVLPVVCESLGWDWGAYWSTAPDQPDVLRCRQHWRSPAINLAAFSQASARTPIPTGLGLIGKVWSSAQATWIEDMASDTSFLRQKAAQASALRSGYAFPVGYQAADGGQRRLGVLEFFSRLPRQPTAQLPYVATAVGGLIGQTVQRLVHEASIRHMAQTDSLTGLANRAHFYQIIDAECSNAMADKSSFGLLYIDLDQFKPINDAFGHEAGNAVLKEFATRVLGLLPHGCFAGRLGGDEFCVLLKAKDFAAAVAQVSEAILCAARTPVPFNDCPLVISASIGISVFPEDGTTAAELLRNADVAMYRSKKSGRNLVSFSANVPGANSEARQSFLMKRMTIEGALHKALERSEFFLDYQPIGDPAAGRIVAVEALIRWRRCNGEIVRPDEFIPVAEEAGLISHIDEWVVRRACADLAAMHRAGLTDLRVSVNMAAPEFMRQTLPADLLAVTRAAGIEPEHLCLELTERMMMTQADTIIPVMHALRRQGFRISLDDFGTGYSSLARLKILPITSVKIDRSFIRGLPGDMHDRAIVRAMLELASDMRLAIVAEGVETLEQMEALAELGDPLIQGYLLGKPASPEQIVSAYSRRAWQPQVSAIA</sequence>
<dbReference type="PROSITE" id="PS50887">
    <property type="entry name" value="GGDEF"/>
    <property type="match status" value="1"/>
</dbReference>
<dbReference type="SUPFAM" id="SSF141868">
    <property type="entry name" value="EAL domain-like"/>
    <property type="match status" value="1"/>
</dbReference>
<protein>
    <submittedName>
        <fullName evidence="3">EAL domain-containing protein</fullName>
    </submittedName>
</protein>
<dbReference type="SMART" id="SM00052">
    <property type="entry name" value="EAL"/>
    <property type="match status" value="1"/>
</dbReference>
<comment type="caution">
    <text evidence="3">The sequence shown here is derived from an EMBL/GenBank/DDBJ whole genome shotgun (WGS) entry which is preliminary data.</text>
</comment>
<dbReference type="SUPFAM" id="SSF55785">
    <property type="entry name" value="PYP-like sensor domain (PAS domain)"/>
    <property type="match status" value="1"/>
</dbReference>
<dbReference type="InterPro" id="IPR001633">
    <property type="entry name" value="EAL_dom"/>
</dbReference>
<dbReference type="CDD" id="cd01948">
    <property type="entry name" value="EAL"/>
    <property type="match status" value="1"/>
</dbReference>
<dbReference type="Gene3D" id="3.20.20.450">
    <property type="entry name" value="EAL domain"/>
    <property type="match status" value="1"/>
</dbReference>
<dbReference type="SUPFAM" id="SSF55781">
    <property type="entry name" value="GAF domain-like"/>
    <property type="match status" value="1"/>
</dbReference>
<dbReference type="RefSeq" id="WP_119772144.1">
    <property type="nucleotide sequence ID" value="NZ_QYUO01000003.1"/>
</dbReference>
<dbReference type="OrthoDB" id="9813903at2"/>
<accession>A0A3A3FGK9</accession>
<dbReference type="Pfam" id="PF00563">
    <property type="entry name" value="EAL"/>
    <property type="match status" value="1"/>
</dbReference>
<keyword evidence="4" id="KW-1185">Reference proteome</keyword>
<proteinExistence type="predicted"/>
<dbReference type="InterPro" id="IPR035919">
    <property type="entry name" value="EAL_sf"/>
</dbReference>
<name>A0A3A3FGK9_9BURK</name>
<dbReference type="NCBIfam" id="TIGR00254">
    <property type="entry name" value="GGDEF"/>
    <property type="match status" value="1"/>
</dbReference>
<dbReference type="SMART" id="SM00065">
    <property type="entry name" value="GAF"/>
    <property type="match status" value="1"/>
</dbReference>
<organism evidence="3 4">
    <name type="scientific">Noviherbaspirillum saxi</name>
    <dbReference type="NCBI Taxonomy" id="2320863"/>
    <lineage>
        <taxon>Bacteria</taxon>
        <taxon>Pseudomonadati</taxon>
        <taxon>Pseudomonadota</taxon>
        <taxon>Betaproteobacteria</taxon>
        <taxon>Burkholderiales</taxon>
        <taxon>Oxalobacteraceae</taxon>
        <taxon>Noviherbaspirillum</taxon>
    </lineage>
</organism>
<evidence type="ECO:0000313" key="3">
    <source>
        <dbReference type="EMBL" id="RJF92257.1"/>
    </source>
</evidence>
<dbReference type="PROSITE" id="PS50883">
    <property type="entry name" value="EAL"/>
    <property type="match status" value="1"/>
</dbReference>
<evidence type="ECO:0000259" key="1">
    <source>
        <dbReference type="PROSITE" id="PS50883"/>
    </source>
</evidence>
<feature type="domain" description="GGDEF" evidence="2">
    <location>
        <begin position="346"/>
        <end position="479"/>
    </location>
</feature>